<evidence type="ECO:0008006" key="4">
    <source>
        <dbReference type="Google" id="ProtNLM"/>
    </source>
</evidence>
<evidence type="ECO:0000313" key="3">
    <source>
        <dbReference type="EMBL" id="SUZ84668.1"/>
    </source>
</evidence>
<dbReference type="PANTHER" id="PTHR44858">
    <property type="entry name" value="TETRATRICOPEPTIDE REPEAT PROTEIN 6"/>
    <property type="match status" value="1"/>
</dbReference>
<name>A0A381R1E6_9ZZZZ</name>
<proteinExistence type="predicted"/>
<dbReference type="PANTHER" id="PTHR44858:SF1">
    <property type="entry name" value="UDP-N-ACETYLGLUCOSAMINE--PEPTIDE N-ACETYLGLUCOSAMINYLTRANSFERASE SPINDLY-RELATED"/>
    <property type="match status" value="1"/>
</dbReference>
<dbReference type="PROSITE" id="PS50005">
    <property type="entry name" value="TPR"/>
    <property type="match status" value="1"/>
</dbReference>
<dbReference type="InterPro" id="IPR050498">
    <property type="entry name" value="Ycf3"/>
</dbReference>
<gene>
    <name evidence="3" type="ORF">METZ01_LOCUS37522</name>
</gene>
<dbReference type="InterPro" id="IPR019734">
    <property type="entry name" value="TPR_rpt"/>
</dbReference>
<dbReference type="InterPro" id="IPR011990">
    <property type="entry name" value="TPR-like_helical_dom_sf"/>
</dbReference>
<dbReference type="SUPFAM" id="SSF48452">
    <property type="entry name" value="TPR-like"/>
    <property type="match status" value="2"/>
</dbReference>
<reference evidence="3" key="1">
    <citation type="submission" date="2018-05" db="EMBL/GenBank/DDBJ databases">
        <authorList>
            <person name="Lanie J.A."/>
            <person name="Ng W.-L."/>
            <person name="Kazmierczak K.M."/>
            <person name="Andrzejewski T.M."/>
            <person name="Davidsen T.M."/>
            <person name="Wayne K.J."/>
            <person name="Tettelin H."/>
            <person name="Glass J.I."/>
            <person name="Rusch D."/>
            <person name="Podicherti R."/>
            <person name="Tsui H.-C.T."/>
            <person name="Winkler M.E."/>
        </authorList>
    </citation>
    <scope>NUCLEOTIDE SEQUENCE</scope>
</reference>
<protein>
    <recommendedName>
        <fullName evidence="4">Tetratricopeptide repeat-like domain-containing protein</fullName>
    </recommendedName>
</protein>
<feature type="non-terminal residue" evidence="3">
    <location>
        <position position="1"/>
    </location>
</feature>
<evidence type="ECO:0000256" key="2">
    <source>
        <dbReference type="ARBA" id="ARBA00022803"/>
    </source>
</evidence>
<keyword evidence="2" id="KW-0802">TPR repeat</keyword>
<accession>A0A381R1E6</accession>
<dbReference type="Gene3D" id="1.25.40.10">
    <property type="entry name" value="Tetratricopeptide repeat domain"/>
    <property type="match status" value="2"/>
</dbReference>
<evidence type="ECO:0000256" key="1">
    <source>
        <dbReference type="ARBA" id="ARBA00022737"/>
    </source>
</evidence>
<sequence>VGSVYFNPFVRPPGSTRLAAWCYSPEIVWLWPFSTSGYYRVWIMRYITAIVLFISAATGCAVVPAQQSNNELVVQDQIHDEKALPSESNQTSELIFQYLLGDIASRRGDGSRAAESMANAAQISVDPQVAVRAYRLSMHAGDFERALKMTGLLRRLLPESDQPYFMALRVLAKLGRHDAFFDQMVLLLDRPSSSIGPHLRRASQILGEEPDPVVWMPVMERLVERYHRDPQVYLAQAWLAYRAERPEIADTALNQALVVRPGWEKVAMMRLSHLKQSDNRKQLTDYAETFLRDYPDSSELRITWARLLAEWNEFEKALSQFTKLVEHDPENKEAVYAAAVLNMELGNDPMATRMFVRYLELDPEHDQSRLFLARIAAGQDRFDDALSWLSAVTSAEYIFDAQLRTAFVLADAKRADEALAHLIQMVPDSVPEQVRIYLAQERILRQSEGLEAALELLDAALIDVPGHGDLLYARGLVTAQLKLIDKHEADMRRLIELEPDNAHAYNALGYTLADQTDRLDEALVLIERALVLLPEDPFILDSMGWVHYRLGNNDLAREYLQKAIDLRLDAEIAAHLGEVLWMDGERDQARTVWQRGHEDDPDNSVLRETLRKFEP</sequence>
<dbReference type="AlphaFoldDB" id="A0A381R1E6"/>
<dbReference type="Pfam" id="PF13432">
    <property type="entry name" value="TPR_16"/>
    <property type="match status" value="4"/>
</dbReference>
<dbReference type="EMBL" id="UINC01001601">
    <property type="protein sequence ID" value="SUZ84668.1"/>
    <property type="molecule type" value="Genomic_DNA"/>
</dbReference>
<organism evidence="3">
    <name type="scientific">marine metagenome</name>
    <dbReference type="NCBI Taxonomy" id="408172"/>
    <lineage>
        <taxon>unclassified sequences</taxon>
        <taxon>metagenomes</taxon>
        <taxon>ecological metagenomes</taxon>
    </lineage>
</organism>
<dbReference type="SMART" id="SM00028">
    <property type="entry name" value="TPR"/>
    <property type="match status" value="5"/>
</dbReference>
<keyword evidence="1" id="KW-0677">Repeat</keyword>